<gene>
    <name evidence="1" type="primary">A07g500930.1_BraROA</name>
    <name evidence="1" type="ORF">IGI04_025643</name>
</gene>
<keyword evidence="2" id="KW-1185">Reference proteome</keyword>
<proteinExistence type="predicted"/>
<organism evidence="1 2">
    <name type="scientific">Brassica rapa subsp. trilocularis</name>
    <dbReference type="NCBI Taxonomy" id="1813537"/>
    <lineage>
        <taxon>Eukaryota</taxon>
        <taxon>Viridiplantae</taxon>
        <taxon>Streptophyta</taxon>
        <taxon>Embryophyta</taxon>
        <taxon>Tracheophyta</taxon>
        <taxon>Spermatophyta</taxon>
        <taxon>Magnoliopsida</taxon>
        <taxon>eudicotyledons</taxon>
        <taxon>Gunneridae</taxon>
        <taxon>Pentapetalae</taxon>
        <taxon>rosids</taxon>
        <taxon>malvids</taxon>
        <taxon>Brassicales</taxon>
        <taxon>Brassicaceae</taxon>
        <taxon>Brassiceae</taxon>
        <taxon>Brassica</taxon>
    </lineage>
</organism>
<evidence type="ECO:0000313" key="2">
    <source>
        <dbReference type="Proteomes" id="UP000823674"/>
    </source>
</evidence>
<name>A0ABQ7KWA3_BRACM</name>
<protein>
    <submittedName>
        <fullName evidence="1">Uncharacterized protein</fullName>
    </submittedName>
</protein>
<dbReference type="Proteomes" id="UP000823674">
    <property type="component" value="Chromosome A07"/>
</dbReference>
<accession>A0ABQ7KWA3</accession>
<comment type="caution">
    <text evidence="1">The sequence shown here is derived from an EMBL/GenBank/DDBJ whole genome shotgun (WGS) entry which is preliminary data.</text>
</comment>
<sequence>MASSLDCLTDSLPQLNTSFLQFQVRAIAHAKTKMLRLSLFENAKFLRQRSHENVEKSHELLDRLCESSNGCFTSKKISELMIADMLLLDKKATLIQGSVSASLDLHTCL</sequence>
<evidence type="ECO:0000313" key="1">
    <source>
        <dbReference type="EMBL" id="KAG5377801.1"/>
    </source>
</evidence>
<reference evidence="1 2" key="1">
    <citation type="submission" date="2021-03" db="EMBL/GenBank/DDBJ databases">
        <authorList>
            <person name="King G.J."/>
            <person name="Bancroft I."/>
            <person name="Baten A."/>
            <person name="Bloomfield J."/>
            <person name="Borpatragohain P."/>
            <person name="He Z."/>
            <person name="Irish N."/>
            <person name="Irwin J."/>
            <person name="Liu K."/>
            <person name="Mauleon R.P."/>
            <person name="Moore J."/>
            <person name="Morris R."/>
            <person name="Ostergaard L."/>
            <person name="Wang B."/>
            <person name="Wells R."/>
        </authorList>
    </citation>
    <scope>NUCLEOTIDE SEQUENCE [LARGE SCALE GENOMIC DNA]</scope>
    <source>
        <strain evidence="1">R-o-18</strain>
        <tissue evidence="1">Leaf</tissue>
    </source>
</reference>
<dbReference type="EMBL" id="JADBGQ010000009">
    <property type="protein sequence ID" value="KAG5377801.1"/>
    <property type="molecule type" value="Genomic_DNA"/>
</dbReference>